<proteinExistence type="predicted"/>
<organism evidence="2 3">
    <name type="scientific">Sphingomonas ginkgonis</name>
    <dbReference type="NCBI Taxonomy" id="2315330"/>
    <lineage>
        <taxon>Bacteria</taxon>
        <taxon>Pseudomonadati</taxon>
        <taxon>Pseudomonadota</taxon>
        <taxon>Alphaproteobacteria</taxon>
        <taxon>Sphingomonadales</taxon>
        <taxon>Sphingomonadaceae</taxon>
        <taxon>Sphingomonas</taxon>
    </lineage>
</organism>
<feature type="domain" description="Microcin J25-processing protein McjB C-terminal" evidence="1">
    <location>
        <begin position="38"/>
        <end position="147"/>
    </location>
</feature>
<dbReference type="AlphaFoldDB" id="A0A3R9YJ18"/>
<protein>
    <submittedName>
        <fullName evidence="2">Lasso peptide biosynthesis B2 protein</fullName>
    </submittedName>
</protein>
<name>A0A3R9YJ18_9SPHN</name>
<accession>A0A3R9YJ18</accession>
<dbReference type="Proteomes" id="UP000274661">
    <property type="component" value="Unassembled WGS sequence"/>
</dbReference>
<dbReference type="OrthoDB" id="3790432at2"/>
<dbReference type="NCBIfam" id="NF033537">
    <property type="entry name" value="lasso_biosyn_B2"/>
    <property type="match status" value="1"/>
</dbReference>
<keyword evidence="3" id="KW-1185">Reference proteome</keyword>
<gene>
    <name evidence="2" type="ORF">HMF7854_09285</name>
</gene>
<evidence type="ECO:0000313" key="3">
    <source>
        <dbReference type="Proteomes" id="UP000274661"/>
    </source>
</evidence>
<dbReference type="EMBL" id="RWJF01000001">
    <property type="protein sequence ID" value="RST31007.1"/>
    <property type="molecule type" value="Genomic_DNA"/>
</dbReference>
<dbReference type="Pfam" id="PF13471">
    <property type="entry name" value="Transglut_core3"/>
    <property type="match status" value="1"/>
</dbReference>
<dbReference type="InterPro" id="IPR032708">
    <property type="entry name" value="McjB_C"/>
</dbReference>
<reference evidence="2 3" key="1">
    <citation type="submission" date="2018-12" db="EMBL/GenBank/DDBJ databases">
        <title>Sphingomonas sp. HMF7854 Genome sequencing and assembly.</title>
        <authorList>
            <person name="Cha I."/>
            <person name="Kang H."/>
            <person name="Kim H."/>
            <person name="Kang J."/>
            <person name="Joh K."/>
        </authorList>
    </citation>
    <scope>NUCLEOTIDE SEQUENCE [LARGE SCALE GENOMIC DNA]</scope>
    <source>
        <strain evidence="2 3">HMF7854</strain>
    </source>
</reference>
<comment type="caution">
    <text evidence="2">The sequence shown here is derived from an EMBL/GenBank/DDBJ whole genome shotgun (WGS) entry which is preliminary data.</text>
</comment>
<sequence length="151" mass="16273">MAWPAGGGQSGRVARRLLSRFAAVTPERRRLLAEAAAALVAAWLLIRVRPFLKTLAFGQPAAGHDDGVAPRHLASAVVSAAGKLPWPMVCFPQGLALQRMLRRRGHDARLHYGIARPGEGPLKAHVWVSLDGETLVGGETAAEFREVARYP</sequence>
<dbReference type="InterPro" id="IPR053521">
    <property type="entry name" value="McjB-like"/>
</dbReference>
<evidence type="ECO:0000313" key="2">
    <source>
        <dbReference type="EMBL" id="RST31007.1"/>
    </source>
</evidence>
<evidence type="ECO:0000259" key="1">
    <source>
        <dbReference type="Pfam" id="PF13471"/>
    </source>
</evidence>